<keyword evidence="4 9" id="KW-0436">Ligase</keyword>
<dbReference type="PANTHER" id="PTHR43873:SF1">
    <property type="entry name" value="COBYRINATE A,C-DIAMIDE SYNTHASE"/>
    <property type="match status" value="1"/>
</dbReference>
<dbReference type="NCBIfam" id="TIGR00379">
    <property type="entry name" value="cobB"/>
    <property type="match status" value="1"/>
</dbReference>
<comment type="function">
    <text evidence="9">Catalyzes the ATP-dependent amidation of the two carboxylate groups at positions a and c of hydrogenobyrinate, using either L-glutamine or ammonia as the nitrogen source.</text>
</comment>
<dbReference type="PROSITE" id="PS51274">
    <property type="entry name" value="GATASE_COBBQ"/>
    <property type="match status" value="1"/>
</dbReference>
<evidence type="ECO:0000259" key="10">
    <source>
        <dbReference type="Pfam" id="PF01656"/>
    </source>
</evidence>
<dbReference type="EC" id="6.3.5.9" evidence="9"/>
<evidence type="ECO:0000256" key="2">
    <source>
        <dbReference type="ARBA" id="ARBA00006205"/>
    </source>
</evidence>
<keyword evidence="5 9" id="KW-0547">Nucleotide-binding</keyword>
<evidence type="ECO:0000259" key="11">
    <source>
        <dbReference type="Pfam" id="PF07685"/>
    </source>
</evidence>
<dbReference type="Pfam" id="PF07685">
    <property type="entry name" value="GATase_3"/>
    <property type="match status" value="1"/>
</dbReference>
<keyword evidence="3 9" id="KW-0169">Cobalamin biosynthesis</keyword>
<dbReference type="OrthoDB" id="9764035at2"/>
<dbReference type="SUPFAM" id="SSF52540">
    <property type="entry name" value="P-loop containing nucleoside triphosphate hydrolases"/>
    <property type="match status" value="1"/>
</dbReference>
<dbReference type="PANTHER" id="PTHR43873">
    <property type="entry name" value="COBYRINATE A,C-DIAMIDE SYNTHASE"/>
    <property type="match status" value="1"/>
</dbReference>
<comment type="miscellaneous">
    <text evidence="9">The a and c carboxylates of hydrogenobyrinate are activated for nucleophilic attack via formation of a phosphorylated intermediate by ATP. CobB catalyzes first the amidation of the c-carboxylate, and then that of the a-carboxylate.</text>
</comment>
<comment type="similarity">
    <text evidence="2">Belongs to the CobB/CobQ family. CobQ subfamily.</text>
</comment>
<feature type="site" description="Increases nucleophilicity of active site Cys" evidence="9">
    <location>
        <position position="421"/>
    </location>
</feature>
<feature type="active site" description="Nucleophile" evidence="9">
    <location>
        <position position="323"/>
    </location>
</feature>
<dbReference type="InterPro" id="IPR029062">
    <property type="entry name" value="Class_I_gatase-like"/>
</dbReference>
<evidence type="ECO:0000256" key="1">
    <source>
        <dbReference type="ARBA" id="ARBA00001946"/>
    </source>
</evidence>
<evidence type="ECO:0000313" key="13">
    <source>
        <dbReference type="Proteomes" id="UP000193862"/>
    </source>
</evidence>
<reference evidence="12 13" key="1">
    <citation type="submission" date="2017-03" db="EMBL/GenBank/DDBJ databases">
        <authorList>
            <person name="Afonso C.L."/>
            <person name="Miller P.J."/>
            <person name="Scott M.A."/>
            <person name="Spackman E."/>
            <person name="Goraichik I."/>
            <person name="Dimitrov K.M."/>
            <person name="Suarez D.L."/>
            <person name="Swayne D.E."/>
        </authorList>
    </citation>
    <scope>NUCLEOTIDE SEQUENCE [LARGE SCALE GENOMIC DNA]</scope>
    <source>
        <strain evidence="12 13">CECT 8620</strain>
    </source>
</reference>
<keyword evidence="13" id="KW-1185">Reference proteome</keyword>
<evidence type="ECO:0000256" key="3">
    <source>
        <dbReference type="ARBA" id="ARBA00022573"/>
    </source>
</evidence>
<dbReference type="GO" id="GO:0005524">
    <property type="term" value="F:ATP binding"/>
    <property type="evidence" value="ECO:0007669"/>
    <property type="project" value="UniProtKB-UniRule"/>
</dbReference>
<keyword evidence="8 9" id="KW-0315">Glutamine amidotransferase</keyword>
<dbReference type="Gene3D" id="3.40.50.300">
    <property type="entry name" value="P-loop containing nucleotide triphosphate hydrolases"/>
    <property type="match status" value="1"/>
</dbReference>
<dbReference type="InterPro" id="IPR027417">
    <property type="entry name" value="P-loop_NTPase"/>
</dbReference>
<accession>A0A1Y5SL11</accession>
<comment type="domain">
    <text evidence="9">Comprises of two domains. The C-terminal domain contains the binding site for glutamine and catalyzes the hydrolysis of this substrate to glutamate and ammonia. The N-terminal domain is anticipated to bind ATP and hydrogenobyrinate and catalyzes the ultimate synthesis of the diamide product. The ammonia produced via the glutaminase domain is probably translocated to the adjacent domain via a molecular tunnel, where it reacts with an activated intermediate.</text>
</comment>
<dbReference type="GO" id="GO:0009236">
    <property type="term" value="P:cobalamin biosynthetic process"/>
    <property type="evidence" value="ECO:0007669"/>
    <property type="project" value="UniProtKB-UniRule"/>
</dbReference>
<comment type="cofactor">
    <cofactor evidence="1 9">
        <name>Mg(2+)</name>
        <dbReference type="ChEBI" id="CHEBI:18420"/>
    </cofactor>
</comment>
<dbReference type="NCBIfam" id="NF002204">
    <property type="entry name" value="PRK01077.1"/>
    <property type="match status" value="1"/>
</dbReference>
<proteinExistence type="inferred from homology"/>
<sequence>MSARALMIAAPSSGAGKTTVTLGILRALRLRALDVRGAKSGPDYIDPRFHAAATGQEALNLDAFAMTPARLCSLVAREGLTVVEAAMGLFDGAFPEGRGSAAALAKALDIPVVLVIDCASMAQSVAAIAAGFVHHDPQIRIAGLILNRVGSPRHEAMLRSALGPLCAKHDIALLGAVHRDSALMMPARHLGLVQAGEHPDLEGFLDLAAGRIAASLDLARLCALASAPKPAAAARLAPPAQRIALARDAAFAFAYPHQLADWHAQGAEILPFSPLNDDPVPPADFTFLPGGYPELHAGTLASNARFLTSLRAQATTTPTYGECGGYMVLGETLIDAEGRAHKMAGLLDLTTSFATRKLHLGYREVFTDHAPLAGAWAAHEFHYATTQQARGAPLFSARDASGAKLPDMGLRAGHSFGSFAHLIDRRFP</sequence>
<dbReference type="Pfam" id="PF01656">
    <property type="entry name" value="CbiA"/>
    <property type="match status" value="1"/>
</dbReference>
<comment type="similarity">
    <text evidence="9">Belongs to the CobB/CbiA family.</text>
</comment>
<evidence type="ECO:0000256" key="8">
    <source>
        <dbReference type="ARBA" id="ARBA00022962"/>
    </source>
</evidence>
<feature type="domain" description="CobQ/CobB/MinD/ParA nucleotide binding" evidence="10">
    <location>
        <begin position="6"/>
        <end position="190"/>
    </location>
</feature>
<dbReference type="UniPathway" id="UPA00148">
    <property type="reaction ID" value="UER00220"/>
</dbReference>
<evidence type="ECO:0000313" key="12">
    <source>
        <dbReference type="EMBL" id="SLN42030.1"/>
    </source>
</evidence>
<name>A0A1Y5SL11_9RHOB</name>
<dbReference type="InterPro" id="IPR004484">
    <property type="entry name" value="CbiA/CobB_synth"/>
</dbReference>
<evidence type="ECO:0000256" key="9">
    <source>
        <dbReference type="HAMAP-Rule" id="MF_00027"/>
    </source>
</evidence>
<dbReference type="RefSeq" id="WP_085836358.1">
    <property type="nucleotide sequence ID" value="NZ_FWFS01000005.1"/>
</dbReference>
<dbReference type="GO" id="GO:0043802">
    <property type="term" value="F:hydrogenobyrinic acid a,c-diamide synthase (glutamine-hydrolysing) activity"/>
    <property type="evidence" value="ECO:0007669"/>
    <property type="project" value="UniProtKB-UniRule"/>
</dbReference>
<evidence type="ECO:0000256" key="5">
    <source>
        <dbReference type="ARBA" id="ARBA00022741"/>
    </source>
</evidence>
<keyword evidence="6 9" id="KW-0067">ATP-binding</keyword>
<evidence type="ECO:0000256" key="7">
    <source>
        <dbReference type="ARBA" id="ARBA00022842"/>
    </source>
</evidence>
<evidence type="ECO:0000256" key="6">
    <source>
        <dbReference type="ARBA" id="ARBA00022840"/>
    </source>
</evidence>
<comment type="catalytic activity">
    <reaction evidence="9">
        <text>hydrogenobyrinate + 2 L-glutamine + 2 ATP + 2 H2O = hydrogenobyrinate a,c-diamide + 2 L-glutamate + 2 ADP + 2 phosphate + 2 H(+)</text>
        <dbReference type="Rhea" id="RHEA:12544"/>
        <dbReference type="ChEBI" id="CHEBI:15377"/>
        <dbReference type="ChEBI" id="CHEBI:15378"/>
        <dbReference type="ChEBI" id="CHEBI:29985"/>
        <dbReference type="ChEBI" id="CHEBI:30616"/>
        <dbReference type="ChEBI" id="CHEBI:43474"/>
        <dbReference type="ChEBI" id="CHEBI:58359"/>
        <dbReference type="ChEBI" id="CHEBI:77873"/>
        <dbReference type="ChEBI" id="CHEBI:77874"/>
        <dbReference type="ChEBI" id="CHEBI:456216"/>
        <dbReference type="EC" id="6.3.5.9"/>
    </reaction>
</comment>
<dbReference type="InterPro" id="IPR002586">
    <property type="entry name" value="CobQ/CobB/MinD/ParA_Nub-bd_dom"/>
</dbReference>
<dbReference type="EMBL" id="FWFS01000005">
    <property type="protein sequence ID" value="SLN42030.1"/>
    <property type="molecule type" value="Genomic_DNA"/>
</dbReference>
<keyword evidence="7 9" id="KW-0460">Magnesium</keyword>
<dbReference type="GO" id="GO:0042242">
    <property type="term" value="F:cobyrinic acid a,c-diamide synthase activity"/>
    <property type="evidence" value="ECO:0007669"/>
    <property type="project" value="InterPro"/>
</dbReference>
<feature type="domain" description="CobB/CobQ-like glutamine amidotransferase" evidence="11">
    <location>
        <begin position="242"/>
        <end position="423"/>
    </location>
</feature>
<dbReference type="InterPro" id="IPR011698">
    <property type="entry name" value="GATase_3"/>
</dbReference>
<comment type="pathway">
    <text evidence="9">Cofactor biosynthesis; adenosylcobalamin biosynthesis; cob(II)yrinate a,c-diamide from precorrin-2 (aerobic route): step 9/10.</text>
</comment>
<dbReference type="AlphaFoldDB" id="A0A1Y5SL11"/>
<protein>
    <recommendedName>
        <fullName evidence="9">Hydrogenobyrinate a,c-diamide synthase</fullName>
        <ecNumber evidence="9">6.3.5.9</ecNumber>
    </recommendedName>
    <alternativeName>
        <fullName evidence="9">Hydrogenobyrinic acid a,c-diamide synthase</fullName>
    </alternativeName>
</protein>
<evidence type="ECO:0000256" key="4">
    <source>
        <dbReference type="ARBA" id="ARBA00022598"/>
    </source>
</evidence>
<dbReference type="SUPFAM" id="SSF52317">
    <property type="entry name" value="Class I glutamine amidotransferase-like"/>
    <property type="match status" value="1"/>
</dbReference>
<organism evidence="12 13">
    <name type="scientific">Aquimixticola soesokkakensis</name>
    <dbReference type="NCBI Taxonomy" id="1519096"/>
    <lineage>
        <taxon>Bacteria</taxon>
        <taxon>Pseudomonadati</taxon>
        <taxon>Pseudomonadota</taxon>
        <taxon>Alphaproteobacteria</taxon>
        <taxon>Rhodobacterales</taxon>
        <taxon>Paracoccaceae</taxon>
        <taxon>Aquimixticola</taxon>
    </lineage>
</organism>
<dbReference type="Proteomes" id="UP000193862">
    <property type="component" value="Unassembled WGS sequence"/>
</dbReference>
<gene>
    <name evidence="12" type="primary">cobB_1</name>
    <name evidence="9" type="synonym">cobB</name>
    <name evidence="12" type="ORF">AQS8620_01660</name>
</gene>
<dbReference type="HAMAP" id="MF_00027">
    <property type="entry name" value="CobB_CbiA"/>
    <property type="match status" value="1"/>
</dbReference>